<dbReference type="Proteomes" id="UP001596105">
    <property type="component" value="Unassembled WGS sequence"/>
</dbReference>
<reference evidence="11" key="1">
    <citation type="journal article" date="2019" name="Int. J. Syst. Evol. Microbiol.">
        <title>The Global Catalogue of Microorganisms (GCM) 10K type strain sequencing project: providing services to taxonomists for standard genome sequencing and annotation.</title>
        <authorList>
            <consortium name="The Broad Institute Genomics Platform"/>
            <consortium name="The Broad Institute Genome Sequencing Center for Infectious Disease"/>
            <person name="Wu L."/>
            <person name="Ma J."/>
        </authorList>
    </citation>
    <scope>NUCLEOTIDE SEQUENCE [LARGE SCALE GENOMIC DNA]</scope>
    <source>
        <strain evidence="11">CCUG 57113</strain>
    </source>
</reference>
<evidence type="ECO:0000256" key="5">
    <source>
        <dbReference type="ARBA" id="ARBA00023277"/>
    </source>
</evidence>
<evidence type="ECO:0000256" key="3">
    <source>
        <dbReference type="ARBA" id="ARBA00022801"/>
    </source>
</evidence>
<evidence type="ECO:0000313" key="11">
    <source>
        <dbReference type="Proteomes" id="UP001596105"/>
    </source>
</evidence>
<dbReference type="EMBL" id="JBHSMH010000005">
    <property type="protein sequence ID" value="MFC5467953.1"/>
    <property type="molecule type" value="Genomic_DNA"/>
</dbReference>
<protein>
    <submittedName>
        <fullName evidence="10">Glycosyl hydrolase family 28 protein</fullName>
    </submittedName>
</protein>
<dbReference type="GO" id="GO:0016787">
    <property type="term" value="F:hydrolase activity"/>
    <property type="evidence" value="ECO:0007669"/>
    <property type="project" value="UniProtKB-KW"/>
</dbReference>
<evidence type="ECO:0000256" key="7">
    <source>
        <dbReference type="ARBA" id="ARBA00023326"/>
    </source>
</evidence>
<evidence type="ECO:0000256" key="9">
    <source>
        <dbReference type="RuleBase" id="RU361169"/>
    </source>
</evidence>
<evidence type="ECO:0000256" key="2">
    <source>
        <dbReference type="ARBA" id="ARBA00022737"/>
    </source>
</evidence>
<comment type="caution">
    <text evidence="10">The sequence shown here is derived from an EMBL/GenBank/DDBJ whole genome shotgun (WGS) entry which is preliminary data.</text>
</comment>
<comment type="similarity">
    <text evidence="1 9">Belongs to the glycosyl hydrolase 28 family.</text>
</comment>
<evidence type="ECO:0000313" key="10">
    <source>
        <dbReference type="EMBL" id="MFC5467953.1"/>
    </source>
</evidence>
<sequence>MINRLVVYKAPIGAIGREDFSVSVRTPGGSWEELFVYEAKVDMHQVRPTSMVYFDMEGTVEVMIVCRNGPVNQAVIRPLSANIPFDRNDNVILFALDRPRKLSIEINGERFDNLHLFANPMEENAPWPYDPNVLLLNSGIHRSEEISRLSEKPSALSGNVPEIIYFAPGIHVLEENVLSIQSNTTVYIAGGAIVAGSLVCERVENVVIRGRGILYMSDFLKTTYLRGVQIRFSKHISVEGIITLDPPHYSIYIGKSEHVRIRNFKSFSTRGWCDGIDMMASSHIDIDDVFLRTSDDCIAIYGSRGDYQGDTRHVRVRNSVLWADVAHALNMGIHGDHDRDGDVIEDIAFENIDILEHHEPQVNYWGAMSINAGDKNTIRNVTYDAIRVEEFELGQLLDIRVVWNKDYNPAAGNRIENITFRNIAYNGANTNPNRIHGFDAERVVEGVRFINLRINGELILNSDKGNFDINEYAYGISFSE</sequence>
<evidence type="ECO:0000256" key="1">
    <source>
        <dbReference type="ARBA" id="ARBA00008834"/>
    </source>
</evidence>
<organism evidence="10 11">
    <name type="scientific">Cohnella suwonensis</name>
    <dbReference type="NCBI Taxonomy" id="696072"/>
    <lineage>
        <taxon>Bacteria</taxon>
        <taxon>Bacillati</taxon>
        <taxon>Bacillota</taxon>
        <taxon>Bacilli</taxon>
        <taxon>Bacillales</taxon>
        <taxon>Paenibacillaceae</taxon>
        <taxon>Cohnella</taxon>
    </lineage>
</organism>
<keyword evidence="5" id="KW-0119">Carbohydrate metabolism</keyword>
<name>A0ABW0LQ15_9BACL</name>
<dbReference type="InterPro" id="IPR000743">
    <property type="entry name" value="Glyco_hydro_28"/>
</dbReference>
<keyword evidence="7" id="KW-0624">Polysaccharide degradation</keyword>
<dbReference type="PANTHER" id="PTHR31736:SF9">
    <property type="entry name" value="ENDO-XYLOGALACTURONAN HYDROLASE A-RELATED"/>
    <property type="match status" value="1"/>
</dbReference>
<accession>A0ABW0LQ15</accession>
<evidence type="ECO:0000256" key="8">
    <source>
        <dbReference type="ARBA" id="ARBA00037278"/>
    </source>
</evidence>
<evidence type="ECO:0000256" key="6">
    <source>
        <dbReference type="ARBA" id="ARBA00023295"/>
    </source>
</evidence>
<comment type="function">
    <text evidence="8">Pectinolytic enzyme involved in the degradation of xylogalacturonan (xga), a galacturonan backbone heavily substituted with xylose, and which is one important component of the hairy regions of pectin. Activity requires a galacturonic acid backbone substituted with xylose.</text>
</comment>
<keyword evidence="4" id="KW-0325">Glycoprotein</keyword>
<keyword evidence="3 9" id="KW-0378">Hydrolase</keyword>
<dbReference type="InterPro" id="IPR012334">
    <property type="entry name" value="Pectin_lyas_fold"/>
</dbReference>
<dbReference type="Gene3D" id="2.160.20.10">
    <property type="entry name" value="Single-stranded right-handed beta-helix, Pectin lyase-like"/>
    <property type="match status" value="1"/>
</dbReference>
<proteinExistence type="inferred from homology"/>
<evidence type="ECO:0000256" key="4">
    <source>
        <dbReference type="ARBA" id="ARBA00023180"/>
    </source>
</evidence>
<keyword evidence="11" id="KW-1185">Reference proteome</keyword>
<dbReference type="InterPro" id="IPR011050">
    <property type="entry name" value="Pectin_lyase_fold/virulence"/>
</dbReference>
<keyword evidence="2" id="KW-0677">Repeat</keyword>
<dbReference type="PANTHER" id="PTHR31736">
    <property type="match status" value="1"/>
</dbReference>
<gene>
    <name evidence="10" type="ORF">ACFPPD_04420</name>
</gene>
<dbReference type="SUPFAM" id="SSF51126">
    <property type="entry name" value="Pectin lyase-like"/>
    <property type="match status" value="1"/>
</dbReference>
<keyword evidence="6 9" id="KW-0326">Glycosidase</keyword>
<dbReference type="Pfam" id="PF00295">
    <property type="entry name" value="Glyco_hydro_28"/>
    <property type="match status" value="1"/>
</dbReference>
<dbReference type="RefSeq" id="WP_378081315.1">
    <property type="nucleotide sequence ID" value="NZ_JBHSMH010000005.1"/>
</dbReference>